<reference evidence="1" key="1">
    <citation type="submission" date="2023-03" db="EMBL/GenBank/DDBJ databases">
        <title>Chromosome-level genomes of two armyworms, Mythimna separata and Mythimna loreyi, provide insights into the biosynthesis and reception of sex pheromones.</title>
        <authorList>
            <person name="Zhao H."/>
        </authorList>
    </citation>
    <scope>NUCLEOTIDE SEQUENCE</scope>
    <source>
        <strain evidence="1">BeijingLab</strain>
    </source>
</reference>
<comment type="caution">
    <text evidence="1">The sequence shown here is derived from an EMBL/GenBank/DDBJ whole genome shotgun (WGS) entry which is preliminary data.</text>
</comment>
<proteinExistence type="predicted"/>
<dbReference type="EMBL" id="CM056786">
    <property type="protein sequence ID" value="KAJ8729105.1"/>
    <property type="molecule type" value="Genomic_DNA"/>
</dbReference>
<sequence length="161" mass="18661">MRKNYLLIDISKRVFTKSNDYKGLEDALAALVSDCDDDEEYELVTIPPEPSCLTDEEEGDKHELVQNDLPRDVPGQIEVFVRKNLDHTPQWDEDDDEPLSTLQRKRPRVEDQEPRWHKCQPTYDVFYGAGVSPRHLLHHKTGKCKISIAQSEPCSNMREII</sequence>
<protein>
    <submittedName>
        <fullName evidence="1">Uncharacterized protein</fullName>
    </submittedName>
</protein>
<gene>
    <name evidence="1" type="ORF">PYW08_000686</name>
</gene>
<evidence type="ECO:0000313" key="2">
    <source>
        <dbReference type="Proteomes" id="UP001231649"/>
    </source>
</evidence>
<evidence type="ECO:0000313" key="1">
    <source>
        <dbReference type="EMBL" id="KAJ8729105.1"/>
    </source>
</evidence>
<keyword evidence="2" id="KW-1185">Reference proteome</keyword>
<dbReference type="Proteomes" id="UP001231649">
    <property type="component" value="Chromosome 10"/>
</dbReference>
<accession>A0ACC2R0Y1</accession>
<organism evidence="1 2">
    <name type="scientific">Mythimna loreyi</name>
    <dbReference type="NCBI Taxonomy" id="667449"/>
    <lineage>
        <taxon>Eukaryota</taxon>
        <taxon>Metazoa</taxon>
        <taxon>Ecdysozoa</taxon>
        <taxon>Arthropoda</taxon>
        <taxon>Hexapoda</taxon>
        <taxon>Insecta</taxon>
        <taxon>Pterygota</taxon>
        <taxon>Neoptera</taxon>
        <taxon>Endopterygota</taxon>
        <taxon>Lepidoptera</taxon>
        <taxon>Glossata</taxon>
        <taxon>Ditrysia</taxon>
        <taxon>Noctuoidea</taxon>
        <taxon>Noctuidae</taxon>
        <taxon>Noctuinae</taxon>
        <taxon>Hadenini</taxon>
        <taxon>Mythimna</taxon>
    </lineage>
</organism>
<name>A0ACC2R0Y1_9NEOP</name>